<evidence type="ECO:0000256" key="7">
    <source>
        <dbReference type="ARBA" id="ARBA00023136"/>
    </source>
</evidence>
<dbReference type="InterPro" id="IPR027417">
    <property type="entry name" value="P-loop_NTPase"/>
</dbReference>
<dbReference type="InterPro" id="IPR036640">
    <property type="entry name" value="ABC1_TM_sf"/>
</dbReference>
<evidence type="ECO:0000256" key="5">
    <source>
        <dbReference type="ARBA" id="ARBA00022840"/>
    </source>
</evidence>
<protein>
    <submittedName>
        <fullName evidence="11">ABC transporter ATP-binding protein</fullName>
    </submittedName>
</protein>
<feature type="domain" description="ABC transporter" evidence="9">
    <location>
        <begin position="346"/>
        <end position="580"/>
    </location>
</feature>
<dbReference type="Proteomes" id="UP000823935">
    <property type="component" value="Unassembled WGS sequence"/>
</dbReference>
<name>A0A9D1ERE0_9FIRM</name>
<evidence type="ECO:0000256" key="2">
    <source>
        <dbReference type="ARBA" id="ARBA00022448"/>
    </source>
</evidence>
<dbReference type="Gene3D" id="3.40.50.300">
    <property type="entry name" value="P-loop containing nucleotide triphosphate hydrolases"/>
    <property type="match status" value="1"/>
</dbReference>
<keyword evidence="3 8" id="KW-0812">Transmembrane</keyword>
<dbReference type="PROSITE" id="PS50893">
    <property type="entry name" value="ABC_TRANSPORTER_2"/>
    <property type="match status" value="1"/>
</dbReference>
<evidence type="ECO:0000313" key="11">
    <source>
        <dbReference type="EMBL" id="HIS30819.1"/>
    </source>
</evidence>
<evidence type="ECO:0000313" key="12">
    <source>
        <dbReference type="Proteomes" id="UP000823935"/>
    </source>
</evidence>
<keyword evidence="6 8" id="KW-1133">Transmembrane helix</keyword>
<dbReference type="InterPro" id="IPR003593">
    <property type="entry name" value="AAA+_ATPase"/>
</dbReference>
<evidence type="ECO:0000256" key="4">
    <source>
        <dbReference type="ARBA" id="ARBA00022741"/>
    </source>
</evidence>
<dbReference type="PANTHER" id="PTHR43394:SF1">
    <property type="entry name" value="ATP-BINDING CASSETTE SUB-FAMILY B MEMBER 10, MITOCHONDRIAL"/>
    <property type="match status" value="1"/>
</dbReference>
<comment type="subcellular location">
    <subcellularLocation>
        <location evidence="1">Cell membrane</location>
        <topology evidence="1">Multi-pass membrane protein</topology>
    </subcellularLocation>
</comment>
<accession>A0A9D1ERE0</accession>
<feature type="domain" description="ABC transmembrane type-1" evidence="10">
    <location>
        <begin position="28"/>
        <end position="312"/>
    </location>
</feature>
<dbReference type="FunFam" id="3.40.50.300:FF:000287">
    <property type="entry name" value="Multidrug ABC transporter ATP-binding protein"/>
    <property type="match status" value="1"/>
</dbReference>
<dbReference type="SUPFAM" id="SSF90123">
    <property type="entry name" value="ABC transporter transmembrane region"/>
    <property type="match status" value="1"/>
</dbReference>
<dbReference type="AlphaFoldDB" id="A0A9D1ERE0"/>
<keyword evidence="4" id="KW-0547">Nucleotide-binding</keyword>
<evidence type="ECO:0000259" key="9">
    <source>
        <dbReference type="PROSITE" id="PS50893"/>
    </source>
</evidence>
<gene>
    <name evidence="11" type="ORF">IAB44_04605</name>
</gene>
<proteinExistence type="predicted"/>
<dbReference type="Pfam" id="PF00664">
    <property type="entry name" value="ABC_membrane"/>
    <property type="match status" value="1"/>
</dbReference>
<dbReference type="CDD" id="cd03254">
    <property type="entry name" value="ABCC_Glucan_exporter_like"/>
    <property type="match status" value="1"/>
</dbReference>
<keyword evidence="7 8" id="KW-0472">Membrane</keyword>
<dbReference type="GO" id="GO:0016887">
    <property type="term" value="F:ATP hydrolysis activity"/>
    <property type="evidence" value="ECO:0007669"/>
    <property type="project" value="InterPro"/>
</dbReference>
<dbReference type="GO" id="GO:0015421">
    <property type="term" value="F:ABC-type oligopeptide transporter activity"/>
    <property type="evidence" value="ECO:0007669"/>
    <property type="project" value="TreeGrafter"/>
</dbReference>
<feature type="transmembrane region" description="Helical" evidence="8">
    <location>
        <begin position="66"/>
        <end position="90"/>
    </location>
</feature>
<organism evidence="11 12">
    <name type="scientific">Candidatus Limivivens intestinipullorum</name>
    <dbReference type="NCBI Taxonomy" id="2840858"/>
    <lineage>
        <taxon>Bacteria</taxon>
        <taxon>Bacillati</taxon>
        <taxon>Bacillota</taxon>
        <taxon>Clostridia</taxon>
        <taxon>Lachnospirales</taxon>
        <taxon>Lachnospiraceae</taxon>
        <taxon>Lachnospiraceae incertae sedis</taxon>
        <taxon>Candidatus Limivivens</taxon>
    </lineage>
</organism>
<keyword evidence="5 11" id="KW-0067">ATP-binding</keyword>
<feature type="transmembrane region" description="Helical" evidence="8">
    <location>
        <begin position="25"/>
        <end position="46"/>
    </location>
</feature>
<dbReference type="InterPro" id="IPR011527">
    <property type="entry name" value="ABC1_TM_dom"/>
</dbReference>
<dbReference type="InterPro" id="IPR003439">
    <property type="entry name" value="ABC_transporter-like_ATP-bd"/>
</dbReference>
<dbReference type="GO" id="GO:0005524">
    <property type="term" value="F:ATP binding"/>
    <property type="evidence" value="ECO:0007669"/>
    <property type="project" value="UniProtKB-KW"/>
</dbReference>
<reference evidence="11" key="1">
    <citation type="submission" date="2020-10" db="EMBL/GenBank/DDBJ databases">
        <authorList>
            <person name="Gilroy R."/>
        </authorList>
    </citation>
    <scope>NUCLEOTIDE SEQUENCE</scope>
    <source>
        <strain evidence="11">CHK190-19873</strain>
    </source>
</reference>
<sequence length="583" mass="64856">MNTPKYARQMETLRKLSRYLKPYRVYLAVSVLLAAVTVALTLYVPTLTGNAIDFILGEGRVDFPRIIRILIQIGVCIAVTALAQWIMNICNNKMTYQMVRDIRNDAFQKIEILPLKYIDSHSYGEVVSRVIADVDQLADGLLMGFTQLFTGIATIAGTLGFMLSINVGITFVVVLITPLSFFVAGFIAKRTYTMFRLQSETRGEQTALIEEMIGNQKVVQAFSHEDEALEKFDEINGRLQKYSLQAIFFSSLTNPATRFVNSLAYAAVCVTGALTAVAGHLTVGQLTCLLSYANQYTKPFNEISGVVTELQNAIACAGRILELIEEEPQIPEPENALSLTDIRGNVSLSDVTFSYESGQRLIENLNLTAKPGQRIAIVGPTGCGKTTVINLLMRFYDVNGGSIRVEDYDIRDITRKSLRAGYGMVLQDTWLKTGTIRENIVMGRPDATEEEIIQAAKASHAHSFIRRLPQGYDTRITEDGGGLSQGQKQLLCITRVMLCHPPMLILDEATSSIDTRTELKIQNAFARLMEGRTSFIVAHRLSTIREADRILVMKDGHVIEQGTHEELLEKKGFYAELYNSQFG</sequence>
<keyword evidence="2" id="KW-0813">Transport</keyword>
<reference evidence="11" key="2">
    <citation type="journal article" date="2021" name="PeerJ">
        <title>Extensive microbial diversity within the chicken gut microbiome revealed by metagenomics and culture.</title>
        <authorList>
            <person name="Gilroy R."/>
            <person name="Ravi A."/>
            <person name="Getino M."/>
            <person name="Pursley I."/>
            <person name="Horton D.L."/>
            <person name="Alikhan N.F."/>
            <person name="Baker D."/>
            <person name="Gharbi K."/>
            <person name="Hall N."/>
            <person name="Watson M."/>
            <person name="Adriaenssens E.M."/>
            <person name="Foster-Nyarko E."/>
            <person name="Jarju S."/>
            <person name="Secka A."/>
            <person name="Antonio M."/>
            <person name="Oren A."/>
            <person name="Chaudhuri R.R."/>
            <person name="La Ragione R."/>
            <person name="Hildebrand F."/>
            <person name="Pallen M.J."/>
        </authorList>
    </citation>
    <scope>NUCLEOTIDE SEQUENCE</scope>
    <source>
        <strain evidence="11">CHK190-19873</strain>
    </source>
</reference>
<dbReference type="EMBL" id="DVIQ01000023">
    <property type="protein sequence ID" value="HIS30819.1"/>
    <property type="molecule type" value="Genomic_DNA"/>
</dbReference>
<comment type="caution">
    <text evidence="11">The sequence shown here is derived from an EMBL/GenBank/DDBJ whole genome shotgun (WGS) entry which is preliminary data.</text>
</comment>
<dbReference type="SUPFAM" id="SSF52540">
    <property type="entry name" value="P-loop containing nucleoside triphosphate hydrolases"/>
    <property type="match status" value="1"/>
</dbReference>
<dbReference type="GO" id="GO:0005886">
    <property type="term" value="C:plasma membrane"/>
    <property type="evidence" value="ECO:0007669"/>
    <property type="project" value="UniProtKB-SubCell"/>
</dbReference>
<feature type="transmembrane region" description="Helical" evidence="8">
    <location>
        <begin position="141"/>
        <end position="163"/>
    </location>
</feature>
<dbReference type="PANTHER" id="PTHR43394">
    <property type="entry name" value="ATP-DEPENDENT PERMEASE MDL1, MITOCHONDRIAL"/>
    <property type="match status" value="1"/>
</dbReference>
<evidence type="ECO:0000256" key="1">
    <source>
        <dbReference type="ARBA" id="ARBA00004651"/>
    </source>
</evidence>
<dbReference type="CDD" id="cd18547">
    <property type="entry name" value="ABC_6TM_Tm288_like"/>
    <property type="match status" value="1"/>
</dbReference>
<evidence type="ECO:0000256" key="3">
    <source>
        <dbReference type="ARBA" id="ARBA00022692"/>
    </source>
</evidence>
<dbReference type="Gene3D" id="1.20.1560.10">
    <property type="entry name" value="ABC transporter type 1, transmembrane domain"/>
    <property type="match status" value="1"/>
</dbReference>
<evidence type="ECO:0000259" key="10">
    <source>
        <dbReference type="PROSITE" id="PS50929"/>
    </source>
</evidence>
<feature type="transmembrane region" description="Helical" evidence="8">
    <location>
        <begin position="169"/>
        <end position="188"/>
    </location>
</feature>
<dbReference type="PROSITE" id="PS50929">
    <property type="entry name" value="ABC_TM1F"/>
    <property type="match status" value="1"/>
</dbReference>
<evidence type="ECO:0000256" key="8">
    <source>
        <dbReference type="SAM" id="Phobius"/>
    </source>
</evidence>
<dbReference type="SMART" id="SM00382">
    <property type="entry name" value="AAA"/>
    <property type="match status" value="1"/>
</dbReference>
<dbReference type="InterPro" id="IPR039421">
    <property type="entry name" value="Type_1_exporter"/>
</dbReference>
<dbReference type="Pfam" id="PF00005">
    <property type="entry name" value="ABC_tran"/>
    <property type="match status" value="1"/>
</dbReference>
<evidence type="ECO:0000256" key="6">
    <source>
        <dbReference type="ARBA" id="ARBA00022989"/>
    </source>
</evidence>